<evidence type="ECO:0008006" key="4">
    <source>
        <dbReference type="Google" id="ProtNLM"/>
    </source>
</evidence>
<dbReference type="EMBL" id="JABURA010000001">
    <property type="protein sequence ID" value="NUB92475.1"/>
    <property type="molecule type" value="Genomic_DNA"/>
</dbReference>
<reference evidence="2" key="1">
    <citation type="submission" date="2020-06" db="EMBL/GenBank/DDBJ databases">
        <title>Haloterrigena sp. nov., an extremely halophilic archaeon isolated from a saline sediment.</title>
        <authorList>
            <person name="Liu B.-B."/>
        </authorList>
    </citation>
    <scope>NUCLEOTIDE SEQUENCE</scope>
    <source>
        <strain evidence="2">SYSU A121-1</strain>
    </source>
</reference>
<dbReference type="InterPro" id="IPR019714">
    <property type="entry name" value="2-haloacid_dehalogenase_DehI"/>
</dbReference>
<sequence>MVVSVVATRMDPSKQLYEREATGWRRGLYEDVEGTFRAPIVNWFFRTLTANEPEFTRYLWAQCKPLFQTRAFGRFTVSYRDAVRSSLEDAPADVPRYRRADLDLRPPEWRELRGQVATFDVVAPRLAFTFAICDRAMNDELPDPEPTGEPSTAPLPEWLDRDRGLSVTMLDDGAVPADLEPTVDEIRDFHGLEGGLPSIYRCLAQWPNYLEPAWSDLADVLESDAFERGCDDADGIVGDHCAELPYVPQLSPSALSERGFDESTIDDLGEFVRQFNRGAIESVLPALVVYAATLGAGGERSL</sequence>
<name>A0A8J8GNP5_9EURY</name>
<dbReference type="Proteomes" id="UP000728647">
    <property type="component" value="Unassembled WGS sequence"/>
</dbReference>
<dbReference type="GO" id="GO:0019120">
    <property type="term" value="F:hydrolase activity, acting on acid halide bonds, in C-halide compounds"/>
    <property type="evidence" value="ECO:0007669"/>
    <property type="project" value="InterPro"/>
</dbReference>
<feature type="region of interest" description="Disordered" evidence="1">
    <location>
        <begin position="139"/>
        <end position="158"/>
    </location>
</feature>
<dbReference type="OrthoDB" id="338740at2157"/>
<accession>A0A8J8GNP5</accession>
<comment type="caution">
    <text evidence="2">The sequence shown here is derived from an EMBL/GenBank/DDBJ whole genome shotgun (WGS) entry which is preliminary data.</text>
</comment>
<organism evidence="2 3">
    <name type="scientific">Haloterrigena gelatinilytica</name>
    <dbReference type="NCBI Taxonomy" id="2741724"/>
    <lineage>
        <taxon>Archaea</taxon>
        <taxon>Methanobacteriati</taxon>
        <taxon>Methanobacteriota</taxon>
        <taxon>Stenosarchaea group</taxon>
        <taxon>Halobacteria</taxon>
        <taxon>Halobacteriales</taxon>
        <taxon>Natrialbaceae</taxon>
        <taxon>Haloterrigena</taxon>
    </lineage>
</organism>
<gene>
    <name evidence="2" type="ORF">HT576_15795</name>
</gene>
<evidence type="ECO:0000313" key="3">
    <source>
        <dbReference type="Proteomes" id="UP000728647"/>
    </source>
</evidence>
<protein>
    <recommendedName>
        <fullName evidence="4">Halocarboxylic acid dehydrogenase DehI</fullName>
    </recommendedName>
</protein>
<evidence type="ECO:0000313" key="2">
    <source>
        <dbReference type="EMBL" id="NUB92475.1"/>
    </source>
</evidence>
<dbReference type="AlphaFoldDB" id="A0A8J8GNP5"/>
<evidence type="ECO:0000256" key="1">
    <source>
        <dbReference type="SAM" id="MobiDB-lite"/>
    </source>
</evidence>
<dbReference type="Pfam" id="PF10778">
    <property type="entry name" value="DehI"/>
    <property type="match status" value="1"/>
</dbReference>
<proteinExistence type="predicted"/>